<dbReference type="OrthoDB" id="788168at2"/>
<gene>
    <name evidence="1" type="ORF">DPV69_20145</name>
</gene>
<reference evidence="1 2" key="1">
    <citation type="submission" date="2018-06" db="EMBL/GenBank/DDBJ databases">
        <title>Pedobacter endophyticus sp. nov., an endophytic bacterium isolated from a leaf of Triticum aestivum.</title>
        <authorList>
            <person name="Zhang L."/>
        </authorList>
    </citation>
    <scope>NUCLEOTIDE SEQUENCE [LARGE SCALE GENOMIC DNA]</scope>
    <source>
        <strain evidence="1 2">CM134L-2</strain>
    </source>
</reference>
<protein>
    <submittedName>
        <fullName evidence="1">Uncharacterized protein</fullName>
    </submittedName>
</protein>
<organism evidence="1 2">
    <name type="scientific">Pedobacter chitinilyticus</name>
    <dbReference type="NCBI Taxonomy" id="2233776"/>
    <lineage>
        <taxon>Bacteria</taxon>
        <taxon>Pseudomonadati</taxon>
        <taxon>Bacteroidota</taxon>
        <taxon>Sphingobacteriia</taxon>
        <taxon>Sphingobacteriales</taxon>
        <taxon>Sphingobacteriaceae</taxon>
        <taxon>Pedobacter</taxon>
    </lineage>
</organism>
<proteinExistence type="predicted"/>
<dbReference type="Proteomes" id="UP000284120">
    <property type="component" value="Unassembled WGS sequence"/>
</dbReference>
<keyword evidence="2" id="KW-1185">Reference proteome</keyword>
<comment type="caution">
    <text evidence="1">The sequence shown here is derived from an EMBL/GenBank/DDBJ whole genome shotgun (WGS) entry which is preliminary data.</text>
</comment>
<dbReference type="AlphaFoldDB" id="A0A3S3PS65"/>
<dbReference type="RefSeq" id="WP_113649229.1">
    <property type="nucleotide sequence ID" value="NZ_SAYW01000008.1"/>
</dbReference>
<accession>A0A3S3PS65</accession>
<dbReference type="EMBL" id="SAYW01000008">
    <property type="protein sequence ID" value="RWU03990.1"/>
    <property type="molecule type" value="Genomic_DNA"/>
</dbReference>
<sequence>MAGNLKAQQSIAPTTLPQLLKIQDTLSAYSDSTVSVKDDVERAAYNTMFVKKLISALKTPHSFQFNFDSLANVTVLSAPNQSFRIFTWSVPLTDGGYKFYGTIQLATKDGSLKLIPLNDATETFTDDNIITNQKKWYGARYYEIIPVTYPGKNPYYILLGWKGNNDKTNKKVIEILSFEKDQAIFGKNVFELSRKVPIKNRIVFEYAKKNSMTLAFDKKVNMIVFDHLAPFEANMEGNFEYYASDLSFDGYAISYPRLYLKENIEVRNDASNLDELYSTPRKATTLFQKGKH</sequence>
<evidence type="ECO:0000313" key="1">
    <source>
        <dbReference type="EMBL" id="RWU03990.1"/>
    </source>
</evidence>
<name>A0A3S3PS65_9SPHI</name>
<evidence type="ECO:0000313" key="2">
    <source>
        <dbReference type="Proteomes" id="UP000284120"/>
    </source>
</evidence>